<dbReference type="Proteomes" id="UP000515703">
    <property type="component" value="Chromosome"/>
</dbReference>
<evidence type="ECO:0000256" key="1">
    <source>
        <dbReference type="ARBA" id="ARBA00004496"/>
    </source>
</evidence>
<dbReference type="InterPro" id="IPR046887">
    <property type="entry name" value="RsmE_PUA-like"/>
</dbReference>
<gene>
    <name evidence="15" type="ORF">bsdcttw_30710</name>
</gene>
<keyword evidence="7 12" id="KW-0489">Methyltransferase</keyword>
<evidence type="ECO:0000256" key="9">
    <source>
        <dbReference type="ARBA" id="ARBA00022691"/>
    </source>
</evidence>
<evidence type="ECO:0000256" key="7">
    <source>
        <dbReference type="ARBA" id="ARBA00022603"/>
    </source>
</evidence>
<dbReference type="AlphaFoldDB" id="A0A7I8DNQ7"/>
<dbReference type="InterPro" id="IPR006700">
    <property type="entry name" value="RsmE"/>
</dbReference>
<protein>
    <recommendedName>
        <fullName evidence="4 12">Ribosomal RNA small subunit methyltransferase E</fullName>
        <ecNumber evidence="3 12">2.1.1.193</ecNumber>
    </recommendedName>
</protein>
<evidence type="ECO:0000259" key="14">
    <source>
        <dbReference type="Pfam" id="PF20260"/>
    </source>
</evidence>
<name>A0A7I8DNQ7_9FIRM</name>
<dbReference type="Pfam" id="PF04452">
    <property type="entry name" value="Methyltrans_RNA"/>
    <property type="match status" value="1"/>
</dbReference>
<dbReference type="PIRSF" id="PIRSF015601">
    <property type="entry name" value="MTase_slr0722"/>
    <property type="match status" value="1"/>
</dbReference>
<dbReference type="KEGG" id="acht:bsdcttw_30710"/>
<dbReference type="NCBIfam" id="TIGR00046">
    <property type="entry name" value="RsmE family RNA methyltransferase"/>
    <property type="match status" value="1"/>
</dbReference>
<keyword evidence="6 12" id="KW-0698">rRNA processing</keyword>
<reference evidence="15 16" key="1">
    <citation type="submission" date="2020-08" db="EMBL/GenBank/DDBJ databases">
        <title>Draft genome sequencing of an Anaerocolumna strain isolated from anoxic soil subjected to BSD treatment.</title>
        <authorList>
            <person name="Uek A."/>
            <person name="Tonouchi A."/>
        </authorList>
    </citation>
    <scope>NUCLEOTIDE SEQUENCE [LARGE SCALE GENOMIC DNA]</scope>
    <source>
        <strain evidence="15 16">CTTW</strain>
    </source>
</reference>
<evidence type="ECO:0000256" key="6">
    <source>
        <dbReference type="ARBA" id="ARBA00022552"/>
    </source>
</evidence>
<evidence type="ECO:0000256" key="5">
    <source>
        <dbReference type="ARBA" id="ARBA00022490"/>
    </source>
</evidence>
<comment type="subcellular location">
    <subcellularLocation>
        <location evidence="1 12">Cytoplasm</location>
    </subcellularLocation>
</comment>
<dbReference type="EC" id="2.1.1.193" evidence="3 12"/>
<dbReference type="PANTHER" id="PTHR30027">
    <property type="entry name" value="RIBOSOMAL RNA SMALL SUBUNIT METHYLTRANSFERASE E"/>
    <property type="match status" value="1"/>
</dbReference>
<comment type="function">
    <text evidence="10 12">Specifically methylates the N3 position of the uracil ring of uridine 1498 (m3U1498) in 16S rRNA. Acts on the fully assembled 30S ribosomal subunit.</text>
</comment>
<evidence type="ECO:0000256" key="3">
    <source>
        <dbReference type="ARBA" id="ARBA00012328"/>
    </source>
</evidence>
<dbReference type="EMBL" id="AP023368">
    <property type="protein sequence ID" value="BCK00031.1"/>
    <property type="molecule type" value="Genomic_DNA"/>
</dbReference>
<evidence type="ECO:0000256" key="12">
    <source>
        <dbReference type="PIRNR" id="PIRNR015601"/>
    </source>
</evidence>
<keyword evidence="16" id="KW-1185">Reference proteome</keyword>
<keyword evidence="9 12" id="KW-0949">S-adenosyl-L-methionine</keyword>
<dbReference type="Pfam" id="PF20260">
    <property type="entry name" value="PUA_4"/>
    <property type="match status" value="1"/>
</dbReference>
<feature type="domain" description="Ribosomal RNA small subunit methyltransferase E PUA-like" evidence="14">
    <location>
        <begin position="18"/>
        <end position="64"/>
    </location>
</feature>
<organism evidence="15 16">
    <name type="scientific">Anaerocolumna chitinilytica</name>
    <dbReference type="NCBI Taxonomy" id="1727145"/>
    <lineage>
        <taxon>Bacteria</taxon>
        <taxon>Bacillati</taxon>
        <taxon>Bacillota</taxon>
        <taxon>Clostridia</taxon>
        <taxon>Lachnospirales</taxon>
        <taxon>Lachnospiraceae</taxon>
        <taxon>Anaerocolumna</taxon>
    </lineage>
</organism>
<evidence type="ECO:0000256" key="8">
    <source>
        <dbReference type="ARBA" id="ARBA00022679"/>
    </source>
</evidence>
<evidence type="ECO:0000313" key="15">
    <source>
        <dbReference type="EMBL" id="BCK00031.1"/>
    </source>
</evidence>
<dbReference type="SUPFAM" id="SSF75217">
    <property type="entry name" value="alpha/beta knot"/>
    <property type="match status" value="1"/>
</dbReference>
<keyword evidence="8 12" id="KW-0808">Transferase</keyword>
<dbReference type="CDD" id="cd18084">
    <property type="entry name" value="RsmE-like"/>
    <property type="match status" value="1"/>
</dbReference>
<keyword evidence="5 12" id="KW-0963">Cytoplasm</keyword>
<dbReference type="SUPFAM" id="SSF88697">
    <property type="entry name" value="PUA domain-like"/>
    <property type="match status" value="1"/>
</dbReference>
<evidence type="ECO:0000256" key="2">
    <source>
        <dbReference type="ARBA" id="ARBA00005528"/>
    </source>
</evidence>
<evidence type="ECO:0000256" key="10">
    <source>
        <dbReference type="ARBA" id="ARBA00025699"/>
    </source>
</evidence>
<proteinExistence type="inferred from homology"/>
<dbReference type="InterPro" id="IPR046886">
    <property type="entry name" value="RsmE_MTase_dom"/>
</dbReference>
<dbReference type="PANTHER" id="PTHR30027:SF3">
    <property type="entry name" value="16S RRNA (URACIL(1498)-N(3))-METHYLTRANSFERASE"/>
    <property type="match status" value="1"/>
</dbReference>
<dbReference type="GO" id="GO:0005737">
    <property type="term" value="C:cytoplasm"/>
    <property type="evidence" value="ECO:0007669"/>
    <property type="project" value="UniProtKB-SubCell"/>
</dbReference>
<dbReference type="RefSeq" id="WP_185255743.1">
    <property type="nucleotide sequence ID" value="NZ_AP023368.1"/>
</dbReference>
<evidence type="ECO:0000313" key="16">
    <source>
        <dbReference type="Proteomes" id="UP000515703"/>
    </source>
</evidence>
<accession>A0A7I8DNQ7</accession>
<dbReference type="Gene3D" id="3.40.1280.10">
    <property type="match status" value="1"/>
</dbReference>
<evidence type="ECO:0000256" key="11">
    <source>
        <dbReference type="ARBA" id="ARBA00047944"/>
    </source>
</evidence>
<reference evidence="15 16" key="2">
    <citation type="submission" date="2020-08" db="EMBL/GenBank/DDBJ databases">
        <authorList>
            <person name="Ueki A."/>
            <person name="Tonouchi A."/>
        </authorList>
    </citation>
    <scope>NUCLEOTIDE SEQUENCE [LARGE SCALE GENOMIC DNA]</scope>
    <source>
        <strain evidence="15 16">CTTW</strain>
    </source>
</reference>
<feature type="domain" description="Ribosomal RNA small subunit methyltransferase E methyltransferase" evidence="13">
    <location>
        <begin position="73"/>
        <end position="240"/>
    </location>
</feature>
<dbReference type="InterPro" id="IPR029026">
    <property type="entry name" value="tRNA_m1G_MTases_N"/>
</dbReference>
<dbReference type="GO" id="GO:0070475">
    <property type="term" value="P:rRNA base methylation"/>
    <property type="evidence" value="ECO:0007669"/>
    <property type="project" value="TreeGrafter"/>
</dbReference>
<comment type="catalytic activity">
    <reaction evidence="11 12">
        <text>uridine(1498) in 16S rRNA + S-adenosyl-L-methionine = N(3)-methyluridine(1498) in 16S rRNA + S-adenosyl-L-homocysteine + H(+)</text>
        <dbReference type="Rhea" id="RHEA:42920"/>
        <dbReference type="Rhea" id="RHEA-COMP:10283"/>
        <dbReference type="Rhea" id="RHEA-COMP:10284"/>
        <dbReference type="ChEBI" id="CHEBI:15378"/>
        <dbReference type="ChEBI" id="CHEBI:57856"/>
        <dbReference type="ChEBI" id="CHEBI:59789"/>
        <dbReference type="ChEBI" id="CHEBI:65315"/>
        <dbReference type="ChEBI" id="CHEBI:74502"/>
        <dbReference type="EC" id="2.1.1.193"/>
    </reaction>
</comment>
<dbReference type="Gene3D" id="2.40.240.20">
    <property type="entry name" value="Hypothetical PUA domain-like, domain 1"/>
    <property type="match status" value="1"/>
</dbReference>
<evidence type="ECO:0000256" key="4">
    <source>
        <dbReference type="ARBA" id="ARBA00013673"/>
    </source>
</evidence>
<dbReference type="NCBIfam" id="NF008692">
    <property type="entry name" value="PRK11713.1-5"/>
    <property type="match status" value="1"/>
</dbReference>
<sequence length="248" mass="28181">MHRFYIVNNQVQDGTIHLTGEDVNHIKNVLRMRIGEKAILCNQEGKDYYCSVLDIRSDSVIFSIEEEKNSDTELKGKIFLFQGLPKKDKMELIIQKAVELGVYEIIPVMTSRTIVKLEDAKKEQKKLERWQAISVSAAKQSGRGIIPRVTEVYSFKEALEYANKLDKKLLPYENEKGMLFTREVIEQINPADSVGVFIGPEGGFEEREVQEASKYGFVPITLGKRILRTETAGLTALSLLMFKMESGI</sequence>
<evidence type="ECO:0000259" key="13">
    <source>
        <dbReference type="Pfam" id="PF04452"/>
    </source>
</evidence>
<dbReference type="GO" id="GO:0070042">
    <property type="term" value="F:rRNA (uridine-N3-)-methyltransferase activity"/>
    <property type="evidence" value="ECO:0007669"/>
    <property type="project" value="TreeGrafter"/>
</dbReference>
<dbReference type="InterPro" id="IPR029028">
    <property type="entry name" value="Alpha/beta_knot_MTases"/>
</dbReference>
<dbReference type="InterPro" id="IPR015947">
    <property type="entry name" value="PUA-like_sf"/>
</dbReference>
<comment type="similarity">
    <text evidence="2 12">Belongs to the RNA methyltransferase RsmE family.</text>
</comment>